<organism evidence="3 4">
    <name type="scientific">Flavivirga rizhaonensis</name>
    <dbReference type="NCBI Taxonomy" id="2559571"/>
    <lineage>
        <taxon>Bacteria</taxon>
        <taxon>Pseudomonadati</taxon>
        <taxon>Bacteroidota</taxon>
        <taxon>Flavobacteriia</taxon>
        <taxon>Flavobacteriales</taxon>
        <taxon>Flavobacteriaceae</taxon>
        <taxon>Flavivirga</taxon>
    </lineage>
</organism>
<comment type="caution">
    <text evidence="3">The sequence shown here is derived from an EMBL/GenBank/DDBJ whole genome shotgun (WGS) entry which is preliminary data.</text>
</comment>
<evidence type="ECO:0000256" key="1">
    <source>
        <dbReference type="SAM" id="SignalP"/>
    </source>
</evidence>
<dbReference type="InterPro" id="IPR037401">
    <property type="entry name" value="SnoaL-like"/>
</dbReference>
<dbReference type="InterPro" id="IPR032710">
    <property type="entry name" value="NTF2-like_dom_sf"/>
</dbReference>
<evidence type="ECO:0000313" key="4">
    <source>
        <dbReference type="Proteomes" id="UP000307602"/>
    </source>
</evidence>
<accession>A0A4S1DZ83</accession>
<evidence type="ECO:0000259" key="2">
    <source>
        <dbReference type="Pfam" id="PF12680"/>
    </source>
</evidence>
<keyword evidence="4" id="KW-1185">Reference proteome</keyword>
<feature type="domain" description="SnoaL-like" evidence="2">
    <location>
        <begin position="49"/>
        <end position="155"/>
    </location>
</feature>
<feature type="chain" id="PRO_5020716235" evidence="1">
    <location>
        <begin position="29"/>
        <end position="184"/>
    </location>
</feature>
<dbReference type="AlphaFoldDB" id="A0A4S1DZ83"/>
<evidence type="ECO:0000313" key="3">
    <source>
        <dbReference type="EMBL" id="TGV02908.1"/>
    </source>
</evidence>
<sequence>MKTKTFNSILAILIAVFLANMYSGQAQKKHTETNSEAISINEKKREKIVQNLLEAFNLGAESVLELFDEEAIIEYPYAYSLGTPSSLNKTQYGNYLKGALANMPDIAFSQVKSYMAENHIVWAEFHGEVIIPSTNQLYKQDYVARITLKKGKIIHYKEYWNPMAVSAMGDHKEVNKMFNDKSKQ</sequence>
<dbReference type="RefSeq" id="WP_135876918.1">
    <property type="nucleotide sequence ID" value="NZ_SRSO01000010.1"/>
</dbReference>
<dbReference type="Proteomes" id="UP000307602">
    <property type="component" value="Unassembled WGS sequence"/>
</dbReference>
<dbReference type="Pfam" id="PF12680">
    <property type="entry name" value="SnoaL_2"/>
    <property type="match status" value="1"/>
</dbReference>
<proteinExistence type="predicted"/>
<feature type="signal peptide" evidence="1">
    <location>
        <begin position="1"/>
        <end position="28"/>
    </location>
</feature>
<name>A0A4S1DZ83_9FLAO</name>
<dbReference type="EMBL" id="SRSO01000010">
    <property type="protein sequence ID" value="TGV02908.1"/>
    <property type="molecule type" value="Genomic_DNA"/>
</dbReference>
<dbReference type="Gene3D" id="3.10.450.50">
    <property type="match status" value="1"/>
</dbReference>
<dbReference type="OrthoDB" id="2083380at2"/>
<dbReference type="SUPFAM" id="SSF54427">
    <property type="entry name" value="NTF2-like"/>
    <property type="match status" value="1"/>
</dbReference>
<protein>
    <submittedName>
        <fullName evidence="3">Nuclear transport factor 2 family protein</fullName>
    </submittedName>
</protein>
<gene>
    <name evidence="3" type="ORF">EM932_09345</name>
</gene>
<keyword evidence="1" id="KW-0732">Signal</keyword>
<reference evidence="3 4" key="1">
    <citation type="submission" date="2019-04" db="EMBL/GenBank/DDBJ databases">
        <authorList>
            <person name="Liu A."/>
        </authorList>
    </citation>
    <scope>NUCLEOTIDE SEQUENCE [LARGE SCALE GENOMIC DNA]</scope>
    <source>
        <strain evidence="3 4">RZ03</strain>
    </source>
</reference>